<reference evidence="1 2" key="1">
    <citation type="submission" date="2013-02" db="EMBL/GenBank/DDBJ databases">
        <authorList>
            <person name="Harkins D.M."/>
            <person name="Durkin A.S."/>
            <person name="Brinkac L.M."/>
            <person name="Haft D.H."/>
            <person name="Selengut J.D."/>
            <person name="Sanka R."/>
            <person name="DePew J."/>
            <person name="Purushe J."/>
            <person name="Haake D.A."/>
            <person name="Matsunaga J."/>
            <person name="Vinetz J.M."/>
            <person name="Sutton G.G."/>
            <person name="Nierman W.C."/>
            <person name="Fouts D.E."/>
        </authorList>
    </citation>
    <scope>NUCLEOTIDE SEQUENCE [LARGE SCALE GENOMIC DNA]</scope>
    <source>
        <strain evidence="1 2">Ecochallenge</strain>
    </source>
</reference>
<comment type="caution">
    <text evidence="1">The sequence shown here is derived from an EMBL/GenBank/DDBJ whole genome shotgun (WGS) entry which is preliminary data.</text>
</comment>
<dbReference type="Proteomes" id="UP000012249">
    <property type="component" value="Unassembled WGS sequence"/>
</dbReference>
<gene>
    <name evidence="1" type="ORF">LEP1GSC043_2754</name>
</gene>
<dbReference type="AlphaFoldDB" id="N1U333"/>
<evidence type="ECO:0000313" key="2">
    <source>
        <dbReference type="Proteomes" id="UP000012249"/>
    </source>
</evidence>
<protein>
    <submittedName>
        <fullName evidence="1">Uncharacterized protein</fullName>
    </submittedName>
</protein>
<accession>N1U333</accession>
<dbReference type="EMBL" id="AHMI02000130">
    <property type="protein sequence ID" value="EMY14908.1"/>
    <property type="molecule type" value="Genomic_DNA"/>
</dbReference>
<evidence type="ECO:0000313" key="1">
    <source>
        <dbReference type="EMBL" id="EMY14908.1"/>
    </source>
</evidence>
<proteinExistence type="predicted"/>
<name>N1U333_9LEPT</name>
<sequence>MSPKKIKKELGSNYFFQISNSALESYFYKYCEKAFSALRQFIFKPESNDLKNELIRYFTIQRKRYPKRLADEAFSYLEKYQANTLDSYLSESKLVVPNKSESERKRKERKRKK</sequence>
<organism evidence="1 2">
    <name type="scientific">Leptospira weilii str. Ecochallenge</name>
    <dbReference type="NCBI Taxonomy" id="1049986"/>
    <lineage>
        <taxon>Bacteria</taxon>
        <taxon>Pseudomonadati</taxon>
        <taxon>Spirochaetota</taxon>
        <taxon>Spirochaetia</taxon>
        <taxon>Leptospirales</taxon>
        <taxon>Leptospiraceae</taxon>
        <taxon>Leptospira</taxon>
    </lineage>
</organism>